<dbReference type="EMBL" id="CP111027">
    <property type="protein sequence ID" value="WAR29711.1"/>
    <property type="molecule type" value="Genomic_DNA"/>
</dbReference>
<sequence length="394" mass="44497">MRDGIPPPGAMDMLKAGLRQVTGAMPDGIPPKGAMDMVKAGLHQVKVCKYDADRLERKLEGELFDKWNEKCEVVKATKIPVDTLPDYLDHMQEAYEGIDDKVRKRMDGILFTDDSWEYQIVEWKFNKGADSGARYGMMAFGRSPDGNFVDCMLTTAVEAMGTSSTTYEHEQEGFQPDLERSPSYFRSIEHGNSTWIGNNLSSLNRLDSALSEVRVCQKNAEGIGRTLQANFLSWAETCNVKDYIGFTELHTLVDKIGDEYGDKKWEIQQKLRGIQFCKEFDVKVFEFTFGEDFCSGQIQFGMIAISTSGIQLEAVSCLYQLDFTIAPVKVTKETKKYFLGLEIGSSTSTWHEGAQLGHVTQRELLNFCRYKALREFQNKDLVTSINSVPALEYV</sequence>
<name>A0ABY7GEU3_MYAAR</name>
<gene>
    <name evidence="1" type="ORF">MAR_003279</name>
</gene>
<protein>
    <submittedName>
        <fullName evidence="1">Uncharacterized protein</fullName>
    </submittedName>
</protein>
<dbReference type="Proteomes" id="UP001164746">
    <property type="component" value="Chromosome 16"/>
</dbReference>
<reference evidence="1" key="1">
    <citation type="submission" date="2022-11" db="EMBL/GenBank/DDBJ databases">
        <title>Centuries of genome instability and evolution in soft-shell clam transmissible cancer (bioRxiv).</title>
        <authorList>
            <person name="Hart S.F.M."/>
            <person name="Yonemitsu M.A."/>
            <person name="Giersch R.M."/>
            <person name="Beal B.F."/>
            <person name="Arriagada G."/>
            <person name="Davis B.W."/>
            <person name="Ostrander E.A."/>
            <person name="Goff S.P."/>
            <person name="Metzger M.J."/>
        </authorList>
    </citation>
    <scope>NUCLEOTIDE SEQUENCE</scope>
    <source>
        <strain evidence="1">MELC-2E11</strain>
        <tissue evidence="1">Siphon/mantle</tissue>
    </source>
</reference>
<keyword evidence="2" id="KW-1185">Reference proteome</keyword>
<evidence type="ECO:0000313" key="1">
    <source>
        <dbReference type="EMBL" id="WAR29711.1"/>
    </source>
</evidence>
<proteinExistence type="predicted"/>
<organism evidence="1 2">
    <name type="scientific">Mya arenaria</name>
    <name type="common">Soft-shell clam</name>
    <dbReference type="NCBI Taxonomy" id="6604"/>
    <lineage>
        <taxon>Eukaryota</taxon>
        <taxon>Metazoa</taxon>
        <taxon>Spiralia</taxon>
        <taxon>Lophotrochozoa</taxon>
        <taxon>Mollusca</taxon>
        <taxon>Bivalvia</taxon>
        <taxon>Autobranchia</taxon>
        <taxon>Heteroconchia</taxon>
        <taxon>Euheterodonta</taxon>
        <taxon>Imparidentia</taxon>
        <taxon>Neoheterodontei</taxon>
        <taxon>Myida</taxon>
        <taxon>Myoidea</taxon>
        <taxon>Myidae</taxon>
        <taxon>Mya</taxon>
    </lineage>
</organism>
<accession>A0ABY7GEU3</accession>
<evidence type="ECO:0000313" key="2">
    <source>
        <dbReference type="Proteomes" id="UP001164746"/>
    </source>
</evidence>